<dbReference type="InterPro" id="IPR051202">
    <property type="entry name" value="Peptidase_C40"/>
</dbReference>
<proteinExistence type="inferred from homology"/>
<comment type="similarity">
    <text evidence="1">Belongs to the peptidase C40 family.</text>
</comment>
<dbReference type="PROSITE" id="PS51935">
    <property type="entry name" value="NLPC_P60"/>
    <property type="match status" value="1"/>
</dbReference>
<keyword evidence="5" id="KW-0732">Signal</keyword>
<keyword evidence="2" id="KW-0645">Protease</keyword>
<dbReference type="SUPFAM" id="SSF54001">
    <property type="entry name" value="Cysteine proteinases"/>
    <property type="match status" value="1"/>
</dbReference>
<dbReference type="PANTHER" id="PTHR47053">
    <property type="entry name" value="MUREIN DD-ENDOPEPTIDASE MEPH-RELATED"/>
    <property type="match status" value="1"/>
</dbReference>
<dbReference type="GO" id="GO:0006508">
    <property type="term" value="P:proteolysis"/>
    <property type="evidence" value="ECO:0007669"/>
    <property type="project" value="UniProtKB-KW"/>
</dbReference>
<dbReference type="InterPro" id="IPR000064">
    <property type="entry name" value="NLP_P60_dom"/>
</dbReference>
<evidence type="ECO:0000256" key="2">
    <source>
        <dbReference type="ARBA" id="ARBA00022670"/>
    </source>
</evidence>
<dbReference type="OrthoDB" id="9813368at2"/>
<dbReference type="RefSeq" id="WP_111446073.1">
    <property type="nucleotide sequence ID" value="NZ_QKZK01000017.1"/>
</dbReference>
<comment type="caution">
    <text evidence="7">The sequence shown here is derived from an EMBL/GenBank/DDBJ whole genome shotgun (WGS) entry which is preliminary data.</text>
</comment>
<keyword evidence="8" id="KW-1185">Reference proteome</keyword>
<evidence type="ECO:0000259" key="6">
    <source>
        <dbReference type="PROSITE" id="PS51935"/>
    </source>
</evidence>
<name>A0A2W7N4Y3_9BACT</name>
<dbReference type="Pfam" id="PF18348">
    <property type="entry name" value="SH3_16"/>
    <property type="match status" value="1"/>
</dbReference>
<dbReference type="GO" id="GO:0008234">
    <property type="term" value="F:cysteine-type peptidase activity"/>
    <property type="evidence" value="ECO:0007669"/>
    <property type="project" value="UniProtKB-KW"/>
</dbReference>
<dbReference type="Pfam" id="PF00877">
    <property type="entry name" value="NLPC_P60"/>
    <property type="match status" value="1"/>
</dbReference>
<evidence type="ECO:0000256" key="5">
    <source>
        <dbReference type="SAM" id="SignalP"/>
    </source>
</evidence>
<keyword evidence="4" id="KW-0788">Thiol protease</keyword>
<evidence type="ECO:0000256" key="4">
    <source>
        <dbReference type="ARBA" id="ARBA00022807"/>
    </source>
</evidence>
<dbReference type="Proteomes" id="UP000249239">
    <property type="component" value="Unassembled WGS sequence"/>
</dbReference>
<dbReference type="Gene3D" id="2.30.30.40">
    <property type="entry name" value="SH3 Domains"/>
    <property type="match status" value="2"/>
</dbReference>
<accession>A0A2W7N4Y3</accession>
<dbReference type="Gene3D" id="3.90.1720.10">
    <property type="entry name" value="endopeptidase domain like (from Nostoc punctiforme)"/>
    <property type="match status" value="1"/>
</dbReference>
<evidence type="ECO:0000313" key="8">
    <source>
        <dbReference type="Proteomes" id="UP000249239"/>
    </source>
</evidence>
<dbReference type="AlphaFoldDB" id="A0A2W7N4Y3"/>
<dbReference type="EMBL" id="QKZK01000017">
    <property type="protein sequence ID" value="PZX15130.1"/>
    <property type="molecule type" value="Genomic_DNA"/>
</dbReference>
<sequence length="396" mass="44153">MIHFRTTYLLLCYWFCTVTASLAQNATIRSLQQQIHTIEQQWDKREEVLEFQLHQTDNGQVVINGQTTLPEAKKQIMQRMHEQGIDLIDSLRLLPEAALGEHTRALVTLSVANLRASPNHASELVSQALMGTPLRLLDVHDNWYRVQTPDRYIGWTNAAALHLMTPQAGEQWTQTSRCIFNQPVGHIVEHPRKNSPTVADVVLGNLMQTVPARRGYLKVTLPDGRCGYLKKKQCLPFEQWSRNVPHGSDIIATAKQMNGFPYLWGGTSAKGIDCSGFVAMTYLAHGIVLRRDASQQVQCGQRLAIDNPLLFEAGDLLFFGTCEQHVTHVGISLGGGRFIHASGRVHVSSLIAGDPDHVPDRHLVAACRVLNAIGMPGITPISLHPWYTHRPNTVKP</sequence>
<evidence type="ECO:0000256" key="3">
    <source>
        <dbReference type="ARBA" id="ARBA00022801"/>
    </source>
</evidence>
<dbReference type="InterPro" id="IPR041382">
    <property type="entry name" value="SH3_16"/>
</dbReference>
<reference evidence="7 8" key="1">
    <citation type="submission" date="2018-06" db="EMBL/GenBank/DDBJ databases">
        <title>Genomic Encyclopedia of Archaeal and Bacterial Type Strains, Phase II (KMG-II): from individual species to whole genera.</title>
        <authorList>
            <person name="Goeker M."/>
        </authorList>
    </citation>
    <scope>NUCLEOTIDE SEQUENCE [LARGE SCALE GENOMIC DNA]</scope>
    <source>
        <strain evidence="7 8">DSM 6779</strain>
    </source>
</reference>
<dbReference type="PANTHER" id="PTHR47053:SF1">
    <property type="entry name" value="MUREIN DD-ENDOPEPTIDASE MEPH-RELATED"/>
    <property type="match status" value="1"/>
</dbReference>
<evidence type="ECO:0000313" key="7">
    <source>
        <dbReference type="EMBL" id="PZX15130.1"/>
    </source>
</evidence>
<keyword evidence="3" id="KW-0378">Hydrolase</keyword>
<feature type="chain" id="PRO_5015992448" evidence="5">
    <location>
        <begin position="24"/>
        <end position="396"/>
    </location>
</feature>
<protein>
    <submittedName>
        <fullName evidence="7">SH3 domain-containing protein</fullName>
    </submittedName>
</protein>
<gene>
    <name evidence="7" type="ORF">LX69_02217</name>
</gene>
<feature type="signal peptide" evidence="5">
    <location>
        <begin position="1"/>
        <end position="23"/>
    </location>
</feature>
<evidence type="ECO:0000256" key="1">
    <source>
        <dbReference type="ARBA" id="ARBA00007074"/>
    </source>
</evidence>
<organism evidence="7 8">
    <name type="scientific">Breznakibacter xylanolyticus</name>
    <dbReference type="NCBI Taxonomy" id="990"/>
    <lineage>
        <taxon>Bacteria</taxon>
        <taxon>Pseudomonadati</taxon>
        <taxon>Bacteroidota</taxon>
        <taxon>Bacteroidia</taxon>
        <taxon>Marinilabiliales</taxon>
        <taxon>Marinilabiliaceae</taxon>
        <taxon>Breznakibacter</taxon>
    </lineage>
</organism>
<dbReference type="InterPro" id="IPR038765">
    <property type="entry name" value="Papain-like_cys_pep_sf"/>
</dbReference>
<feature type="domain" description="NlpC/P60" evidence="6">
    <location>
        <begin position="244"/>
        <end position="370"/>
    </location>
</feature>